<dbReference type="Pfam" id="PF00353">
    <property type="entry name" value="HemolysinCabind"/>
    <property type="match status" value="2"/>
</dbReference>
<keyword evidence="6" id="KW-1185">Reference proteome</keyword>
<sequence length="873" mass="90771">MSSKVWEVQSTIPNVGEAVYEEDGVTVDHYLMLNSGYEDSSVQLEAFTISLADQDGSETLNTVLSGAPEGTIITIDGKEYVFDENETVDVGNETDFTNVTLQAPENYNGTFTVSLTATATETSNADTAEISKDILVTVYAVNDAPVISITSGDSEFVTVSEEGLENGNSDSEQPVEASGTVSISDIDSATFSMSLVAPTAVYTSNGVEITWAINGDGDLVGSAGDDTIVTISITDVVDGKATYTATLTGSVDHADPTSEDSLSIDFGIVATDGSGAVSTQQNVSVVVEDDAPESSADLYYSTILGEGNDATVNGTFNLATNEGYKNSICLSDSSTGGTITITAKGVAGSDQAWVYSDDNGIGVASYDVNHSKDHGTTYHQEARYDGEIDYVYNDGQWSSEQIIVSLGEGEVAYSASVEFTDMYGGELESGVAYFYRDGELIATQTFSSDQNSGDYATNFSVSEGGFDKIVFEATANGNSAGSDNSDFSIKSITLGGSSSSEPISTASGKIVGDFGADGLGSISLTSGEAGTSNGRAVTVNVSTDGNTITAIDSNGTVVYEVHLTPATGLWEFYQYEEFDAGNGVIDFTYTVTDADGDSAVSTLHLNMSTFFENVASNLDSNLAWFESNTGIEDATPDSLQANNTTTWNDGDDGSDITGTSNSDTIDGNAGDDHIKGMNSQDTLIGGSGSDWLEGGDGDDKLYGGEQTTSNSSGSSSDRLDGGAGQDKLYGGGGDDFLLGGDGTDTLFGGDGNDVLIGGQGQDTMTGGAGQDLFILTDDGVDTITDFNSSEDALDISDLLTLPSDVNSADQDAVTAYLNQHVEIKDGKMKVDGDDVVSFGTSSDLDSNDSGSVTTADSIKVIYNDQEYNINIDG</sequence>
<dbReference type="InterPro" id="IPR011049">
    <property type="entry name" value="Serralysin-like_metalloprot_C"/>
</dbReference>
<dbReference type="EMBL" id="AP027271">
    <property type="protein sequence ID" value="BDX02535.1"/>
    <property type="molecule type" value="Genomic_DNA"/>
</dbReference>
<organism evidence="5 6">
    <name type="scientific">Marinomonas pontica</name>
    <dbReference type="NCBI Taxonomy" id="264739"/>
    <lineage>
        <taxon>Bacteria</taxon>
        <taxon>Pseudomonadati</taxon>
        <taxon>Pseudomonadota</taxon>
        <taxon>Gammaproteobacteria</taxon>
        <taxon>Oceanospirillales</taxon>
        <taxon>Oceanospirillaceae</taxon>
        <taxon>Marinomonas</taxon>
    </lineage>
</organism>
<evidence type="ECO:0000256" key="4">
    <source>
        <dbReference type="SAM" id="MobiDB-lite"/>
    </source>
</evidence>
<name>A0ABN6WKU9_9GAMM</name>
<evidence type="ECO:0000256" key="1">
    <source>
        <dbReference type="ARBA" id="ARBA00004613"/>
    </source>
</evidence>
<dbReference type="RefSeq" id="WP_338266392.1">
    <property type="nucleotide sequence ID" value="NZ_AP027271.1"/>
</dbReference>
<feature type="compositionally biased region" description="Low complexity" evidence="4">
    <location>
        <begin position="703"/>
        <end position="716"/>
    </location>
</feature>
<evidence type="ECO:0000313" key="6">
    <source>
        <dbReference type="Proteomes" id="UP001307608"/>
    </source>
</evidence>
<accession>A0ABN6WKU9</accession>
<dbReference type="Gene3D" id="2.150.10.10">
    <property type="entry name" value="Serralysin-like metalloprotease, C-terminal"/>
    <property type="match status" value="2"/>
</dbReference>
<keyword evidence="3" id="KW-0106">Calcium</keyword>
<dbReference type="PRINTS" id="PR00313">
    <property type="entry name" value="CABNDNGRPT"/>
</dbReference>
<keyword evidence="2" id="KW-0964">Secreted</keyword>
<feature type="compositionally biased region" description="Polar residues" evidence="4">
    <location>
        <begin position="637"/>
        <end position="647"/>
    </location>
</feature>
<dbReference type="SUPFAM" id="SSF51120">
    <property type="entry name" value="beta-Roll"/>
    <property type="match status" value="2"/>
</dbReference>
<dbReference type="InterPro" id="IPR001343">
    <property type="entry name" value="Hemolysn_Ca-bd"/>
</dbReference>
<dbReference type="PANTHER" id="PTHR38340">
    <property type="entry name" value="S-LAYER PROTEIN"/>
    <property type="match status" value="1"/>
</dbReference>
<dbReference type="InterPro" id="IPR050557">
    <property type="entry name" value="RTX_toxin/Mannuronan_C5-epim"/>
</dbReference>
<feature type="compositionally biased region" description="Low complexity" evidence="4">
    <location>
        <begin position="655"/>
        <end position="666"/>
    </location>
</feature>
<dbReference type="Proteomes" id="UP001307608">
    <property type="component" value="Chromosome"/>
</dbReference>
<gene>
    <name evidence="5" type="ORF">MACH16_12830</name>
</gene>
<protein>
    <submittedName>
        <fullName evidence="5">Uncharacterized protein</fullName>
    </submittedName>
</protein>
<dbReference type="InterPro" id="IPR018511">
    <property type="entry name" value="Hemolysin-typ_Ca-bd_CS"/>
</dbReference>
<dbReference type="PANTHER" id="PTHR38340:SF1">
    <property type="entry name" value="S-LAYER PROTEIN"/>
    <property type="match status" value="1"/>
</dbReference>
<feature type="region of interest" description="Disordered" evidence="4">
    <location>
        <begin position="632"/>
        <end position="726"/>
    </location>
</feature>
<evidence type="ECO:0000256" key="3">
    <source>
        <dbReference type="ARBA" id="ARBA00022837"/>
    </source>
</evidence>
<evidence type="ECO:0000313" key="5">
    <source>
        <dbReference type="EMBL" id="BDX02535.1"/>
    </source>
</evidence>
<comment type="subcellular location">
    <subcellularLocation>
        <location evidence="1">Secreted</location>
    </subcellularLocation>
</comment>
<proteinExistence type="predicted"/>
<evidence type="ECO:0000256" key="2">
    <source>
        <dbReference type="ARBA" id="ARBA00022525"/>
    </source>
</evidence>
<reference evidence="5 6" key="1">
    <citation type="submission" date="2023-01" db="EMBL/GenBank/DDBJ databases">
        <title>Complete genome sequence of Marinomonas pontica strain 200518_36.</title>
        <authorList>
            <person name="Ueki S."/>
            <person name="Gajardo G."/>
            <person name="Maruyama F."/>
        </authorList>
    </citation>
    <scope>NUCLEOTIDE SEQUENCE [LARGE SCALE GENOMIC DNA]</scope>
    <source>
        <strain evidence="5 6">200518_36</strain>
    </source>
</reference>
<dbReference type="PROSITE" id="PS00330">
    <property type="entry name" value="HEMOLYSIN_CALCIUM"/>
    <property type="match status" value="2"/>
</dbReference>